<evidence type="ECO:0000259" key="2">
    <source>
        <dbReference type="Pfam" id="PF05050"/>
    </source>
</evidence>
<keyword evidence="4" id="KW-1185">Reference proteome</keyword>
<dbReference type="OrthoDB" id="411251at2759"/>
<comment type="caution">
    <text evidence="3">The sequence shown here is derived from an EMBL/GenBank/DDBJ whole genome shotgun (WGS) entry which is preliminary data.</text>
</comment>
<dbReference type="InterPro" id="IPR029063">
    <property type="entry name" value="SAM-dependent_MTases_sf"/>
</dbReference>
<evidence type="ECO:0000256" key="1">
    <source>
        <dbReference type="SAM" id="Phobius"/>
    </source>
</evidence>
<dbReference type="Pfam" id="PF05050">
    <property type="entry name" value="Methyltransf_21"/>
    <property type="match status" value="1"/>
</dbReference>
<dbReference type="SUPFAM" id="SSF53335">
    <property type="entry name" value="S-adenosyl-L-methionine-dependent methyltransferases"/>
    <property type="match status" value="1"/>
</dbReference>
<reference evidence="3 4" key="1">
    <citation type="journal article" date="2015" name="Plant Cell">
        <title>Oil accumulation by the oleaginous diatom Fistulifera solaris as revealed by the genome and transcriptome.</title>
        <authorList>
            <person name="Tanaka T."/>
            <person name="Maeda Y."/>
            <person name="Veluchamy A."/>
            <person name="Tanaka M."/>
            <person name="Abida H."/>
            <person name="Marechal E."/>
            <person name="Bowler C."/>
            <person name="Muto M."/>
            <person name="Sunaga Y."/>
            <person name="Tanaka M."/>
            <person name="Yoshino T."/>
            <person name="Taniguchi T."/>
            <person name="Fukuda Y."/>
            <person name="Nemoto M."/>
            <person name="Matsumoto M."/>
            <person name="Wong P.S."/>
            <person name="Aburatani S."/>
            <person name="Fujibuchi W."/>
        </authorList>
    </citation>
    <scope>NUCLEOTIDE SEQUENCE [LARGE SCALE GENOMIC DNA]</scope>
    <source>
        <strain evidence="3 4">JPCC DA0580</strain>
    </source>
</reference>
<dbReference type="EMBL" id="BDSP01000273">
    <property type="protein sequence ID" value="GAX28458.1"/>
    <property type="molecule type" value="Genomic_DNA"/>
</dbReference>
<dbReference type="InParanoid" id="A0A1Z5KRB8"/>
<protein>
    <recommendedName>
        <fullName evidence="2">Methyltransferase FkbM domain-containing protein</fullName>
    </recommendedName>
</protein>
<dbReference type="AlphaFoldDB" id="A0A1Z5KRB8"/>
<accession>A0A1Z5KRB8</accession>
<evidence type="ECO:0000313" key="3">
    <source>
        <dbReference type="EMBL" id="GAX28458.1"/>
    </source>
</evidence>
<organism evidence="3 4">
    <name type="scientific">Fistulifera solaris</name>
    <name type="common">Oleaginous diatom</name>
    <dbReference type="NCBI Taxonomy" id="1519565"/>
    <lineage>
        <taxon>Eukaryota</taxon>
        <taxon>Sar</taxon>
        <taxon>Stramenopiles</taxon>
        <taxon>Ochrophyta</taxon>
        <taxon>Bacillariophyta</taxon>
        <taxon>Bacillariophyceae</taxon>
        <taxon>Bacillariophycidae</taxon>
        <taxon>Naviculales</taxon>
        <taxon>Naviculaceae</taxon>
        <taxon>Fistulifera</taxon>
    </lineage>
</organism>
<keyword evidence="1" id="KW-0472">Membrane</keyword>
<name>A0A1Z5KRB8_FISSO</name>
<sequence>MPSNKRRRATEGAMVFPVAMFVIGVMIVFSEEPITMERSIQEAQKQVLVQQTTVQAQGPIDPVDCEAITPREPVNISNMQSYKEIPYQVSFSWWDRRLKHPQFGTAEMEYNDSVQTVQRLLRDTEGAFIDVGANAGFMTQYGLALKRPTYAIEPISYNVAKLCEGYRANVAKKYALAATPFFLYHAAAGSEYVPEIAITRPADEVGYFDQSSLSRAAVLQQKVTEERIPLITIDSIIPLSLPVAVLKIDVQGYEYAVLQGAKQLLQREERYPEYVFFEESPTHIQKAGFRVGASQEFLEEMGYNCMKDGGDILCQKL</sequence>
<dbReference type="NCBIfam" id="TIGR01444">
    <property type="entry name" value="fkbM_fam"/>
    <property type="match status" value="1"/>
</dbReference>
<keyword evidence="1" id="KW-0812">Transmembrane</keyword>
<keyword evidence="1" id="KW-1133">Transmembrane helix</keyword>
<feature type="domain" description="Methyltransferase FkbM" evidence="2">
    <location>
        <begin position="130"/>
        <end position="304"/>
    </location>
</feature>
<evidence type="ECO:0000313" key="4">
    <source>
        <dbReference type="Proteomes" id="UP000198406"/>
    </source>
</evidence>
<dbReference type="PANTHER" id="PTHR34203:SF13">
    <property type="entry name" value="EXPRESSED PROTEIN"/>
    <property type="match status" value="1"/>
</dbReference>
<dbReference type="InterPro" id="IPR052514">
    <property type="entry name" value="SAM-dependent_MTase"/>
</dbReference>
<dbReference type="PANTHER" id="PTHR34203">
    <property type="entry name" value="METHYLTRANSFERASE, FKBM FAMILY PROTEIN"/>
    <property type="match status" value="1"/>
</dbReference>
<feature type="transmembrane region" description="Helical" evidence="1">
    <location>
        <begin position="12"/>
        <end position="29"/>
    </location>
</feature>
<dbReference type="Gene3D" id="3.40.50.150">
    <property type="entry name" value="Vaccinia Virus protein VP39"/>
    <property type="match status" value="1"/>
</dbReference>
<dbReference type="InterPro" id="IPR006342">
    <property type="entry name" value="FkbM_mtfrase"/>
</dbReference>
<gene>
    <name evidence="3" type="ORF">FisN_4Hu351</name>
</gene>
<proteinExistence type="predicted"/>
<dbReference type="Proteomes" id="UP000198406">
    <property type="component" value="Unassembled WGS sequence"/>
</dbReference>